<gene>
    <name evidence="4" type="ORF">T9A_00999</name>
</gene>
<keyword evidence="2" id="KW-0175">Coiled coil</keyword>
<evidence type="ECO:0000313" key="4">
    <source>
        <dbReference type="EMBL" id="KGD61790.1"/>
    </source>
</evidence>
<feature type="coiled-coil region" evidence="2">
    <location>
        <begin position="90"/>
        <end position="134"/>
    </location>
</feature>
<dbReference type="EMBL" id="ARXU01000003">
    <property type="protein sequence ID" value="KGD61790.1"/>
    <property type="molecule type" value="Genomic_DNA"/>
</dbReference>
<protein>
    <recommendedName>
        <fullName evidence="6">Phage shock protein A</fullName>
    </recommendedName>
</protein>
<dbReference type="Pfam" id="PF04012">
    <property type="entry name" value="PspA_IM30"/>
    <property type="match status" value="1"/>
</dbReference>
<feature type="coiled-coil region" evidence="2">
    <location>
        <begin position="36"/>
        <end position="63"/>
    </location>
</feature>
<evidence type="ECO:0000313" key="5">
    <source>
        <dbReference type="Proteomes" id="UP000029443"/>
    </source>
</evidence>
<feature type="region of interest" description="Disordered" evidence="3">
    <location>
        <begin position="148"/>
        <end position="169"/>
    </location>
</feature>
<comment type="caution">
    <text evidence="4">The sequence shown here is derived from an EMBL/GenBank/DDBJ whole genome shotgun (WGS) entry which is preliminary data.</text>
</comment>
<evidence type="ECO:0008006" key="6">
    <source>
        <dbReference type="Google" id="ProtNLM"/>
    </source>
</evidence>
<name>A0ABR4WE36_9GAMM</name>
<comment type="similarity">
    <text evidence="1">Belongs to the PspA/Vipp/IM30 family.</text>
</comment>
<dbReference type="RefSeq" id="WP_035245714.1">
    <property type="nucleotide sequence ID" value="NZ_ARXU01000003.1"/>
</dbReference>
<dbReference type="InterPro" id="IPR007157">
    <property type="entry name" value="PspA_VIPP1"/>
</dbReference>
<reference evidence="4 5" key="1">
    <citation type="submission" date="2012-09" db="EMBL/GenBank/DDBJ databases">
        <title>Genome Sequence of alkane-degrading Bacterium Alcanivorax jadensis T9.</title>
        <authorList>
            <person name="Lai Q."/>
            <person name="Shao Z."/>
        </authorList>
    </citation>
    <scope>NUCLEOTIDE SEQUENCE [LARGE SCALE GENOMIC DNA]</scope>
    <source>
        <strain evidence="4 5">T9</strain>
    </source>
</reference>
<evidence type="ECO:0000256" key="2">
    <source>
        <dbReference type="SAM" id="Coils"/>
    </source>
</evidence>
<dbReference type="Proteomes" id="UP000029443">
    <property type="component" value="Unassembled WGS sequence"/>
</dbReference>
<organism evidence="4 5">
    <name type="scientific">Alcanivorax jadensis T9</name>
    <dbReference type="NCBI Taxonomy" id="1177181"/>
    <lineage>
        <taxon>Bacteria</taxon>
        <taxon>Pseudomonadati</taxon>
        <taxon>Pseudomonadota</taxon>
        <taxon>Gammaproteobacteria</taxon>
        <taxon>Oceanospirillales</taxon>
        <taxon>Alcanivoracaceae</taxon>
        <taxon>Alcanivorax</taxon>
    </lineage>
</organism>
<evidence type="ECO:0000256" key="3">
    <source>
        <dbReference type="SAM" id="MobiDB-lite"/>
    </source>
</evidence>
<evidence type="ECO:0000256" key="1">
    <source>
        <dbReference type="ARBA" id="ARBA00043985"/>
    </source>
</evidence>
<keyword evidence="5" id="KW-1185">Reference proteome</keyword>
<accession>A0ABR4WE36</accession>
<sequence>MATAWNKLKTLMRGQARVSMEQIVNANDMLLLDQQLYETEQSLRDARRQLARLMAEQKLNRRRSDELLGQIGYYEKGARQALAASEDALALDIGKRLADLEQQQARLEQQGIALNQQEAEYQRFIQQAADQLKTLRHDQSLARTQEALFGQSQNRDAQGRGLAERLSDSKQTLQQIQQRQEECRLLWHSEIHCDWQTGESQSDSLDRRMADAGIGDSQTERARVILARLQPS</sequence>
<proteinExistence type="inferred from homology"/>